<dbReference type="KEGG" id="sus:Acid_1715"/>
<dbReference type="AlphaFoldDB" id="Q027V2"/>
<protein>
    <submittedName>
        <fullName evidence="1">Uncharacterized protein</fullName>
    </submittedName>
</protein>
<dbReference type="InParanoid" id="Q027V2"/>
<sequence>MSRVERIEGEVRNLSADELKAFRDWFARFDAAAWDEQIEADAGNGKLRSLAERALRDHEAGRSTLL</sequence>
<dbReference type="EMBL" id="CP000473">
    <property type="protein sequence ID" value="ABJ82705.1"/>
    <property type="molecule type" value="Genomic_DNA"/>
</dbReference>
<name>Q027V2_SOLUE</name>
<dbReference type="HOGENOM" id="CLU_193486_0_0_0"/>
<gene>
    <name evidence="1" type="ordered locus">Acid_1715</name>
</gene>
<accession>Q027V2</accession>
<proteinExistence type="predicted"/>
<dbReference type="STRING" id="234267.Acid_1715"/>
<reference evidence="1" key="1">
    <citation type="submission" date="2006-10" db="EMBL/GenBank/DDBJ databases">
        <title>Complete sequence of Solibacter usitatus Ellin6076.</title>
        <authorList>
            <consortium name="US DOE Joint Genome Institute"/>
            <person name="Copeland A."/>
            <person name="Lucas S."/>
            <person name="Lapidus A."/>
            <person name="Barry K."/>
            <person name="Detter J.C."/>
            <person name="Glavina del Rio T."/>
            <person name="Hammon N."/>
            <person name="Israni S."/>
            <person name="Dalin E."/>
            <person name="Tice H."/>
            <person name="Pitluck S."/>
            <person name="Thompson L.S."/>
            <person name="Brettin T."/>
            <person name="Bruce D."/>
            <person name="Han C."/>
            <person name="Tapia R."/>
            <person name="Gilna P."/>
            <person name="Schmutz J."/>
            <person name="Larimer F."/>
            <person name="Land M."/>
            <person name="Hauser L."/>
            <person name="Kyrpides N."/>
            <person name="Mikhailova N."/>
            <person name="Janssen P.H."/>
            <person name="Kuske C.R."/>
            <person name="Richardson P."/>
        </authorList>
    </citation>
    <scope>NUCLEOTIDE SEQUENCE</scope>
    <source>
        <strain evidence="1">Ellin6076</strain>
    </source>
</reference>
<organism evidence="1">
    <name type="scientific">Solibacter usitatus (strain Ellin6076)</name>
    <dbReference type="NCBI Taxonomy" id="234267"/>
    <lineage>
        <taxon>Bacteria</taxon>
        <taxon>Pseudomonadati</taxon>
        <taxon>Acidobacteriota</taxon>
        <taxon>Terriglobia</taxon>
        <taxon>Bryobacterales</taxon>
        <taxon>Solibacteraceae</taxon>
        <taxon>Candidatus Solibacter</taxon>
    </lineage>
</organism>
<evidence type="ECO:0000313" key="1">
    <source>
        <dbReference type="EMBL" id="ABJ82705.1"/>
    </source>
</evidence>
<dbReference type="OrthoDB" id="9800707at2"/>